<protein>
    <submittedName>
        <fullName evidence="11">Monoacylglycerol O-acyltransferase 3</fullName>
    </submittedName>
</protein>
<dbReference type="AlphaFoldDB" id="A0A7J7Y0Y5"/>
<evidence type="ECO:0000256" key="7">
    <source>
        <dbReference type="ARBA" id="ARBA00022989"/>
    </source>
</evidence>
<evidence type="ECO:0000313" key="11">
    <source>
        <dbReference type="EMBL" id="KAF6355505.1"/>
    </source>
</evidence>
<keyword evidence="4 11" id="KW-0808">Transferase</keyword>
<dbReference type="GO" id="GO:0004144">
    <property type="term" value="F:diacylglycerol O-acyltransferase activity"/>
    <property type="evidence" value="ECO:0007669"/>
    <property type="project" value="TreeGrafter"/>
</dbReference>
<keyword evidence="5" id="KW-0812">Transmembrane</keyword>
<dbReference type="GO" id="GO:0005789">
    <property type="term" value="C:endoplasmic reticulum membrane"/>
    <property type="evidence" value="ECO:0007669"/>
    <property type="project" value="UniProtKB-SubCell"/>
</dbReference>
<keyword evidence="3" id="KW-0444">Lipid biosynthesis</keyword>
<keyword evidence="6" id="KW-0256">Endoplasmic reticulum</keyword>
<dbReference type="PANTHER" id="PTHR12317">
    <property type="entry name" value="DIACYLGLYCEROL O-ACYLTRANSFERASE"/>
    <property type="match status" value="1"/>
</dbReference>
<evidence type="ECO:0000256" key="1">
    <source>
        <dbReference type="ARBA" id="ARBA00004477"/>
    </source>
</evidence>
<name>A0A7J7Y0Y5_MYOMY</name>
<dbReference type="VEuPathDB" id="HostDB:GeneID_118656933"/>
<dbReference type="EMBL" id="JABWUV010000005">
    <property type="protein sequence ID" value="KAF6355505.1"/>
    <property type="molecule type" value="Genomic_DNA"/>
</dbReference>
<evidence type="ECO:0000256" key="4">
    <source>
        <dbReference type="ARBA" id="ARBA00022679"/>
    </source>
</evidence>
<evidence type="ECO:0000256" key="6">
    <source>
        <dbReference type="ARBA" id="ARBA00022824"/>
    </source>
</evidence>
<evidence type="ECO:0000313" key="12">
    <source>
        <dbReference type="Proteomes" id="UP000527355"/>
    </source>
</evidence>
<keyword evidence="7" id="KW-1133">Transmembrane helix</keyword>
<comment type="subcellular location">
    <subcellularLocation>
        <location evidence="1">Endoplasmic reticulum membrane</location>
        <topology evidence="1">Multi-pass membrane protein</topology>
    </subcellularLocation>
</comment>
<proteinExistence type="inferred from homology"/>
<comment type="similarity">
    <text evidence="2">Belongs to the diacylglycerol acyltransferase family.</text>
</comment>
<keyword evidence="10 11" id="KW-0012">Acyltransferase</keyword>
<dbReference type="Pfam" id="PF03982">
    <property type="entry name" value="DAGAT"/>
    <property type="match status" value="1"/>
</dbReference>
<dbReference type="PANTHER" id="PTHR12317:SF36">
    <property type="entry name" value="2-ACYLGLYCEROL O-ACYLTRANSFERASE 3"/>
    <property type="match status" value="1"/>
</dbReference>
<dbReference type="InterPro" id="IPR007130">
    <property type="entry name" value="DAGAT"/>
</dbReference>
<evidence type="ECO:0000256" key="10">
    <source>
        <dbReference type="ARBA" id="ARBA00023315"/>
    </source>
</evidence>
<evidence type="ECO:0000256" key="9">
    <source>
        <dbReference type="ARBA" id="ARBA00023136"/>
    </source>
</evidence>
<reference evidence="11 12" key="1">
    <citation type="journal article" date="2020" name="Nature">
        <title>Six reference-quality genomes reveal evolution of bat adaptations.</title>
        <authorList>
            <person name="Jebb D."/>
            <person name="Huang Z."/>
            <person name="Pippel M."/>
            <person name="Hughes G.M."/>
            <person name="Lavrichenko K."/>
            <person name="Devanna P."/>
            <person name="Winkler S."/>
            <person name="Jermiin L.S."/>
            <person name="Skirmuntt E.C."/>
            <person name="Katzourakis A."/>
            <person name="Burkitt-Gray L."/>
            <person name="Ray D.A."/>
            <person name="Sullivan K.A.M."/>
            <person name="Roscito J.G."/>
            <person name="Kirilenko B.M."/>
            <person name="Davalos L.M."/>
            <person name="Corthals A.P."/>
            <person name="Power M.L."/>
            <person name="Jones G."/>
            <person name="Ransome R.D."/>
            <person name="Dechmann D.K.N."/>
            <person name="Locatelli A.G."/>
            <person name="Puechmaille S.J."/>
            <person name="Fedrigo O."/>
            <person name="Jarvis E.D."/>
            <person name="Hiller M."/>
            <person name="Vernes S.C."/>
            <person name="Myers E.W."/>
            <person name="Teeling E.C."/>
        </authorList>
    </citation>
    <scope>NUCLEOTIDE SEQUENCE [LARGE SCALE GENOMIC DNA]</scope>
    <source>
        <strain evidence="11">MMyoMyo1</strain>
        <tissue evidence="11">Flight muscle</tissue>
    </source>
</reference>
<evidence type="ECO:0000256" key="5">
    <source>
        <dbReference type="ARBA" id="ARBA00022692"/>
    </source>
</evidence>
<comment type="caution">
    <text evidence="11">The sequence shown here is derived from an EMBL/GenBank/DDBJ whole genome shotgun (WGS) entry which is preliminary data.</text>
</comment>
<keyword evidence="9" id="KW-0472">Membrane</keyword>
<keyword evidence="8" id="KW-0443">Lipid metabolism</keyword>
<evidence type="ECO:0000256" key="2">
    <source>
        <dbReference type="ARBA" id="ARBA00005420"/>
    </source>
</evidence>
<gene>
    <name evidence="11" type="ORF">mMyoMyo1_013204</name>
</gene>
<evidence type="ECO:0000256" key="3">
    <source>
        <dbReference type="ARBA" id="ARBA00022516"/>
    </source>
</evidence>
<keyword evidence="12" id="KW-1185">Reference proteome</keyword>
<dbReference type="GO" id="GO:0019432">
    <property type="term" value="P:triglyceride biosynthetic process"/>
    <property type="evidence" value="ECO:0007669"/>
    <property type="project" value="TreeGrafter"/>
</dbReference>
<sequence length="150" mass="16930">MRLCCSLGLPSLGYSKSCWPNHPSSLLPFFPRASLVPVYSFGENDVFRLKVFATDSWQYLCQSIIKKYLGFAPCIFWGRSLFSANSWGLLPFPVPITTVVGRPILVPQSLNPTDEEVDHYHTLYMKALEELFEEHKESCGVPASTHLTIT</sequence>
<accession>A0A7J7Y0Y5</accession>
<dbReference type="Proteomes" id="UP000527355">
    <property type="component" value="Unassembled WGS sequence"/>
</dbReference>
<organism evidence="11 12">
    <name type="scientific">Myotis myotis</name>
    <name type="common">Greater mouse-eared bat</name>
    <name type="synonym">Vespertilio myotis</name>
    <dbReference type="NCBI Taxonomy" id="51298"/>
    <lineage>
        <taxon>Eukaryota</taxon>
        <taxon>Metazoa</taxon>
        <taxon>Chordata</taxon>
        <taxon>Craniata</taxon>
        <taxon>Vertebrata</taxon>
        <taxon>Euteleostomi</taxon>
        <taxon>Mammalia</taxon>
        <taxon>Eutheria</taxon>
        <taxon>Laurasiatheria</taxon>
        <taxon>Chiroptera</taxon>
        <taxon>Yangochiroptera</taxon>
        <taxon>Vespertilionidae</taxon>
        <taxon>Myotis</taxon>
    </lineage>
</organism>
<evidence type="ECO:0000256" key="8">
    <source>
        <dbReference type="ARBA" id="ARBA00023098"/>
    </source>
</evidence>